<reference evidence="2" key="2">
    <citation type="submission" date="2020-05" db="UniProtKB">
        <authorList>
            <consortium name="EnsemblMetazoa"/>
        </authorList>
    </citation>
    <scope>IDENTIFICATION</scope>
    <source>
        <strain evidence="2">ACHKN1017</strain>
    </source>
</reference>
<feature type="region of interest" description="Disordered" evidence="1">
    <location>
        <begin position="1"/>
        <end position="23"/>
    </location>
</feature>
<feature type="compositionally biased region" description="Basic and acidic residues" evidence="1">
    <location>
        <begin position="1"/>
        <end position="14"/>
    </location>
</feature>
<dbReference type="VEuPathDB" id="VectorBase:ACHR014005"/>
<dbReference type="EnsemblMetazoa" id="ACHR014005-RA">
    <property type="protein sequence ID" value="ACHR014005-PA"/>
    <property type="gene ID" value="ACHR014005"/>
</dbReference>
<proteinExistence type="predicted"/>
<organism evidence="2 3">
    <name type="scientific">Anopheles christyi</name>
    <dbReference type="NCBI Taxonomy" id="43041"/>
    <lineage>
        <taxon>Eukaryota</taxon>
        <taxon>Metazoa</taxon>
        <taxon>Ecdysozoa</taxon>
        <taxon>Arthropoda</taxon>
        <taxon>Hexapoda</taxon>
        <taxon>Insecta</taxon>
        <taxon>Pterygota</taxon>
        <taxon>Neoptera</taxon>
        <taxon>Endopterygota</taxon>
        <taxon>Diptera</taxon>
        <taxon>Nematocera</taxon>
        <taxon>Culicoidea</taxon>
        <taxon>Culicidae</taxon>
        <taxon>Anophelinae</taxon>
        <taxon>Anopheles</taxon>
    </lineage>
</organism>
<evidence type="ECO:0000256" key="1">
    <source>
        <dbReference type="SAM" id="MobiDB-lite"/>
    </source>
</evidence>
<dbReference type="AlphaFoldDB" id="A0A182KHN5"/>
<reference evidence="3" key="1">
    <citation type="submission" date="2013-03" db="EMBL/GenBank/DDBJ databases">
        <title>The Genome Sequence of Anopheles christyi ACHKN1017.</title>
        <authorList>
            <consortium name="The Broad Institute Genomics Platform"/>
            <person name="Neafsey D.E."/>
            <person name="Besansky N."/>
            <person name="Walker B."/>
            <person name="Young S.K."/>
            <person name="Zeng Q."/>
            <person name="Gargeya S."/>
            <person name="Fitzgerald M."/>
            <person name="Haas B."/>
            <person name="Abouelleil A."/>
            <person name="Allen A.W."/>
            <person name="Alvarado L."/>
            <person name="Arachchi H.M."/>
            <person name="Berlin A.M."/>
            <person name="Chapman S.B."/>
            <person name="Gainer-Dewar J."/>
            <person name="Goldberg J."/>
            <person name="Griggs A."/>
            <person name="Gujja S."/>
            <person name="Hansen M."/>
            <person name="Howarth C."/>
            <person name="Imamovic A."/>
            <person name="Ireland A."/>
            <person name="Larimer J."/>
            <person name="McCowan C."/>
            <person name="Murphy C."/>
            <person name="Pearson M."/>
            <person name="Poon T.W."/>
            <person name="Priest M."/>
            <person name="Roberts A."/>
            <person name="Saif S."/>
            <person name="Shea T."/>
            <person name="Sisk P."/>
            <person name="Sykes S."/>
            <person name="Wortman J."/>
            <person name="Nusbaum C."/>
            <person name="Birren B."/>
        </authorList>
    </citation>
    <scope>NUCLEOTIDE SEQUENCE [LARGE SCALE GENOMIC DNA]</scope>
    <source>
        <strain evidence="3">ACHKN1017</strain>
    </source>
</reference>
<keyword evidence="3" id="KW-1185">Reference proteome</keyword>
<name>A0A182KHN5_9DIPT</name>
<evidence type="ECO:0000313" key="2">
    <source>
        <dbReference type="EnsemblMetazoa" id="ACHR014005-PA"/>
    </source>
</evidence>
<accession>A0A182KHN5</accession>
<protein>
    <submittedName>
        <fullName evidence="2">Uncharacterized protein</fullName>
    </submittedName>
</protein>
<evidence type="ECO:0000313" key="3">
    <source>
        <dbReference type="Proteomes" id="UP000075881"/>
    </source>
</evidence>
<sequence>MAELTKAKSEDPPRKARGIGGFE</sequence>
<dbReference type="Proteomes" id="UP000075881">
    <property type="component" value="Unassembled WGS sequence"/>
</dbReference>